<dbReference type="SUPFAM" id="SSF49329">
    <property type="entry name" value="Cu,Zn superoxide dismutase-like"/>
    <property type="match status" value="1"/>
</dbReference>
<dbReference type="FunFam" id="2.60.40.200:FF:000010">
    <property type="entry name" value="Copper-zinc superoxide dismutase 1"/>
    <property type="match status" value="1"/>
</dbReference>
<dbReference type="Gene3D" id="2.60.40.200">
    <property type="entry name" value="Superoxide dismutase, copper/zinc binding domain"/>
    <property type="match status" value="1"/>
</dbReference>
<comment type="catalytic activity">
    <reaction evidence="6">
        <text>2 superoxide + 2 H(+) = H2O2 + O2</text>
        <dbReference type="Rhea" id="RHEA:20696"/>
        <dbReference type="ChEBI" id="CHEBI:15378"/>
        <dbReference type="ChEBI" id="CHEBI:15379"/>
        <dbReference type="ChEBI" id="CHEBI:16240"/>
        <dbReference type="ChEBI" id="CHEBI:18421"/>
        <dbReference type="EC" id="1.15.1.1"/>
    </reaction>
</comment>
<proteinExistence type="predicted"/>
<evidence type="ECO:0000256" key="6">
    <source>
        <dbReference type="ARBA" id="ARBA00049204"/>
    </source>
</evidence>
<keyword evidence="3" id="KW-0862">Zinc</keyword>
<name>A0A484BNR8_DRONA</name>
<keyword evidence="5" id="KW-0560">Oxidoreductase</keyword>
<dbReference type="Pfam" id="PF00080">
    <property type="entry name" value="Sod_Cu"/>
    <property type="match status" value="1"/>
</dbReference>
<keyword evidence="10" id="KW-1185">Reference proteome</keyword>
<evidence type="ECO:0000256" key="7">
    <source>
        <dbReference type="SAM" id="SignalP"/>
    </source>
</evidence>
<dbReference type="EMBL" id="LSRL02000022">
    <property type="protein sequence ID" value="TDG49515.1"/>
    <property type="molecule type" value="Genomic_DNA"/>
</dbReference>
<feature type="signal peptide" evidence="7">
    <location>
        <begin position="1"/>
        <end position="22"/>
    </location>
</feature>
<keyword evidence="7" id="KW-0732">Signal</keyword>
<evidence type="ECO:0000313" key="9">
    <source>
        <dbReference type="EMBL" id="TDG49515.1"/>
    </source>
</evidence>
<accession>A0A484BNR8</accession>
<organism evidence="9 10">
    <name type="scientific">Drosophila navojoa</name>
    <name type="common">Fruit fly</name>
    <dbReference type="NCBI Taxonomy" id="7232"/>
    <lineage>
        <taxon>Eukaryota</taxon>
        <taxon>Metazoa</taxon>
        <taxon>Ecdysozoa</taxon>
        <taxon>Arthropoda</taxon>
        <taxon>Hexapoda</taxon>
        <taxon>Insecta</taxon>
        <taxon>Pterygota</taxon>
        <taxon>Neoptera</taxon>
        <taxon>Endopterygota</taxon>
        <taxon>Diptera</taxon>
        <taxon>Brachycera</taxon>
        <taxon>Muscomorpha</taxon>
        <taxon>Ephydroidea</taxon>
        <taxon>Drosophilidae</taxon>
        <taxon>Drosophila</taxon>
    </lineage>
</organism>
<evidence type="ECO:0000256" key="3">
    <source>
        <dbReference type="ARBA" id="ARBA00022833"/>
    </source>
</evidence>
<dbReference type="InterPro" id="IPR036423">
    <property type="entry name" value="SOD-like_Cu/Zn_dom_sf"/>
</dbReference>
<dbReference type="PANTHER" id="PTHR10003">
    <property type="entry name" value="SUPEROXIDE DISMUTASE CU-ZN -RELATED"/>
    <property type="match status" value="1"/>
</dbReference>
<dbReference type="EC" id="1.15.1.1" evidence="1"/>
<evidence type="ECO:0000256" key="2">
    <source>
        <dbReference type="ARBA" id="ARBA00022723"/>
    </source>
</evidence>
<evidence type="ECO:0000256" key="1">
    <source>
        <dbReference type="ARBA" id="ARBA00012682"/>
    </source>
</evidence>
<dbReference type="OMA" id="CKSTGPH"/>
<dbReference type="GO" id="GO:0005507">
    <property type="term" value="F:copper ion binding"/>
    <property type="evidence" value="ECO:0007669"/>
    <property type="project" value="InterPro"/>
</dbReference>
<evidence type="ECO:0000259" key="8">
    <source>
        <dbReference type="Pfam" id="PF00080"/>
    </source>
</evidence>
<protein>
    <recommendedName>
        <fullName evidence="1">superoxide dismutase</fullName>
        <ecNumber evidence="1">1.15.1.1</ecNumber>
    </recommendedName>
</protein>
<evidence type="ECO:0000256" key="5">
    <source>
        <dbReference type="ARBA" id="ARBA00023002"/>
    </source>
</evidence>
<dbReference type="InterPro" id="IPR024134">
    <property type="entry name" value="SOD_Cu/Zn_/chaperone"/>
</dbReference>
<gene>
    <name evidence="9" type="ORF">AWZ03_004006</name>
</gene>
<evidence type="ECO:0000256" key="4">
    <source>
        <dbReference type="ARBA" id="ARBA00022862"/>
    </source>
</evidence>
<comment type="caution">
    <text evidence="9">The sequence shown here is derived from an EMBL/GenBank/DDBJ whole genome shotgun (WGS) entry which is preliminary data.</text>
</comment>
<dbReference type="OrthoDB" id="2015551at2759"/>
<feature type="domain" description="Superoxide dismutase copper/zinc binding" evidence="8">
    <location>
        <begin position="112"/>
        <end position="245"/>
    </location>
</feature>
<dbReference type="STRING" id="7232.A0A484BNR8"/>
<keyword evidence="4" id="KW-0049">Antioxidant</keyword>
<evidence type="ECO:0000313" key="10">
    <source>
        <dbReference type="Proteomes" id="UP000295192"/>
    </source>
</evidence>
<feature type="chain" id="PRO_5019710805" description="superoxide dismutase" evidence="7">
    <location>
        <begin position="23"/>
        <end position="271"/>
    </location>
</feature>
<sequence>MFRFRPILAFILLNSIFVPGGAQNLLDRLRPGPANMTRNIDDIKVVAGTKVKRYERMSVPLAGIGPVIGGIGAAALLSPLLQPHPPYVGYSFVPQWQAGAVLNGEGDSAGAAGMITFQQLPYNSDIKVTINITGLPPGKHALHIHTYGDVSEGCKSTGGQFPNNFLGNLEVKPDGKVSAVFMSIYLQLFGFNGIVGRSVVIHSKPIDLNTALNAEVFSSALSVPNALAYQNEEMSVGEPIACGVISLMSTANVSPTVSTSPAGPEIVEPAA</sequence>
<dbReference type="InterPro" id="IPR001424">
    <property type="entry name" value="SOD_Cu_Zn_dom"/>
</dbReference>
<dbReference type="Proteomes" id="UP000295192">
    <property type="component" value="Unassembled WGS sequence"/>
</dbReference>
<dbReference type="AlphaFoldDB" id="A0A484BNR8"/>
<keyword evidence="2" id="KW-0479">Metal-binding</keyword>
<reference evidence="9 10" key="1">
    <citation type="journal article" date="2019" name="J. Hered.">
        <title>An Improved Genome Assembly for Drosophila navojoa, the Basal Species in the mojavensis Cluster.</title>
        <authorList>
            <person name="Vanderlinde T."/>
            <person name="Dupim E.G."/>
            <person name="Nazario-Yepiz N.O."/>
            <person name="Carvalho A.B."/>
        </authorList>
    </citation>
    <scope>NUCLEOTIDE SEQUENCE [LARGE SCALE GENOMIC DNA]</scope>
    <source>
        <strain evidence="9">Navoj_Jal97</strain>
        <tissue evidence="9">Whole organism</tissue>
    </source>
</reference>
<dbReference type="GO" id="GO:0004784">
    <property type="term" value="F:superoxide dismutase activity"/>
    <property type="evidence" value="ECO:0007669"/>
    <property type="project" value="UniProtKB-EC"/>
</dbReference>